<reference evidence="5 6" key="1">
    <citation type="submission" date="2019-02" db="EMBL/GenBank/DDBJ databases">
        <title>Deep-cultivation of Planctomycetes and their phenomic and genomic characterization uncovers novel biology.</title>
        <authorList>
            <person name="Wiegand S."/>
            <person name="Jogler M."/>
            <person name="Boedeker C."/>
            <person name="Pinto D."/>
            <person name="Vollmers J."/>
            <person name="Rivas-Marin E."/>
            <person name="Kohn T."/>
            <person name="Peeters S.H."/>
            <person name="Heuer A."/>
            <person name="Rast P."/>
            <person name="Oberbeckmann S."/>
            <person name="Bunk B."/>
            <person name="Jeske O."/>
            <person name="Meyerdierks A."/>
            <person name="Storesund J.E."/>
            <person name="Kallscheuer N."/>
            <person name="Luecker S."/>
            <person name="Lage O.M."/>
            <person name="Pohl T."/>
            <person name="Merkel B.J."/>
            <person name="Hornburger P."/>
            <person name="Mueller R.-W."/>
            <person name="Bruemmer F."/>
            <person name="Labrenz M."/>
            <person name="Spormann A.M."/>
            <person name="Op den Camp H."/>
            <person name="Overmann J."/>
            <person name="Amann R."/>
            <person name="Jetten M.S.M."/>
            <person name="Mascher T."/>
            <person name="Medema M.H."/>
            <person name="Devos D.P."/>
            <person name="Kaster A.-K."/>
            <person name="Ovreas L."/>
            <person name="Rohde M."/>
            <person name="Galperin M.Y."/>
            <person name="Jogler C."/>
        </authorList>
    </citation>
    <scope>NUCLEOTIDE SEQUENCE [LARGE SCALE GENOMIC DNA]</scope>
    <source>
        <strain evidence="5 6">Mal52</strain>
    </source>
</reference>
<dbReference type="PANTHER" id="PTHR35089:SF1">
    <property type="entry name" value="CHAPERONE PROTEIN SKP"/>
    <property type="match status" value="1"/>
</dbReference>
<feature type="compositionally biased region" description="Low complexity" evidence="3">
    <location>
        <begin position="221"/>
        <end position="232"/>
    </location>
</feature>
<sequence precursor="true">MTKTRLIFAVTMALVGASLIFSQAYAQGNSGESGNKVGLIDMEEVFKNYKKFTVLQEELQADMEKSKAELEGSFKRLQAAERQLKDSTFKKDSDNYTALESRFTTEKAAFEAKVQNKDRQFKRRQAEIYKTIHGEVQDIVQVFATRKGYSLVMRFRRPKSIDSDPRSIAADLNSSVVFHRDADDITDIITSALNRHFDQTAGTAPKRDSKVRTVSGQKPATSRTPTRTRSNP</sequence>
<proteinExistence type="inferred from homology"/>
<dbReference type="Gene3D" id="3.30.910.20">
    <property type="entry name" value="Skp domain"/>
    <property type="match status" value="1"/>
</dbReference>
<keyword evidence="2 4" id="KW-0732">Signal</keyword>
<dbReference type="SUPFAM" id="SSF111384">
    <property type="entry name" value="OmpH-like"/>
    <property type="match status" value="1"/>
</dbReference>
<evidence type="ECO:0000256" key="3">
    <source>
        <dbReference type="SAM" id="MobiDB-lite"/>
    </source>
</evidence>
<dbReference type="Proteomes" id="UP000319383">
    <property type="component" value="Chromosome"/>
</dbReference>
<evidence type="ECO:0000256" key="4">
    <source>
        <dbReference type="SAM" id="SignalP"/>
    </source>
</evidence>
<dbReference type="GO" id="GO:0005829">
    <property type="term" value="C:cytosol"/>
    <property type="evidence" value="ECO:0007669"/>
    <property type="project" value="TreeGrafter"/>
</dbReference>
<dbReference type="RefSeq" id="WP_197534404.1">
    <property type="nucleotide sequence ID" value="NZ_CP036276.1"/>
</dbReference>
<feature type="chain" id="PRO_5022129316" evidence="4">
    <location>
        <begin position="27"/>
        <end position="232"/>
    </location>
</feature>
<comment type="similarity">
    <text evidence="1">Belongs to the Skp family.</text>
</comment>
<evidence type="ECO:0000256" key="2">
    <source>
        <dbReference type="ARBA" id="ARBA00022729"/>
    </source>
</evidence>
<dbReference type="GO" id="GO:0050821">
    <property type="term" value="P:protein stabilization"/>
    <property type="evidence" value="ECO:0007669"/>
    <property type="project" value="TreeGrafter"/>
</dbReference>
<protein>
    <submittedName>
        <fullName evidence="5">Periplasmic chaperone</fullName>
    </submittedName>
</protein>
<feature type="region of interest" description="Disordered" evidence="3">
    <location>
        <begin position="196"/>
        <end position="232"/>
    </location>
</feature>
<dbReference type="PANTHER" id="PTHR35089">
    <property type="entry name" value="CHAPERONE PROTEIN SKP"/>
    <property type="match status" value="1"/>
</dbReference>
<gene>
    <name evidence="5" type="ORF">Mal52_47730</name>
</gene>
<dbReference type="Pfam" id="PF03938">
    <property type="entry name" value="OmpH"/>
    <property type="match status" value="1"/>
</dbReference>
<feature type="signal peptide" evidence="4">
    <location>
        <begin position="1"/>
        <end position="26"/>
    </location>
</feature>
<dbReference type="InterPro" id="IPR005632">
    <property type="entry name" value="Chaperone_Skp"/>
</dbReference>
<accession>A0A517ZUY6</accession>
<dbReference type="SMART" id="SM00935">
    <property type="entry name" value="OmpH"/>
    <property type="match status" value="1"/>
</dbReference>
<dbReference type="KEGG" id="sdyn:Mal52_47730"/>
<organism evidence="5 6">
    <name type="scientific">Symmachiella dynata</name>
    <dbReference type="NCBI Taxonomy" id="2527995"/>
    <lineage>
        <taxon>Bacteria</taxon>
        <taxon>Pseudomonadati</taxon>
        <taxon>Planctomycetota</taxon>
        <taxon>Planctomycetia</taxon>
        <taxon>Planctomycetales</taxon>
        <taxon>Planctomycetaceae</taxon>
        <taxon>Symmachiella</taxon>
    </lineage>
</organism>
<dbReference type="AlphaFoldDB" id="A0A517ZUY6"/>
<evidence type="ECO:0000256" key="1">
    <source>
        <dbReference type="ARBA" id="ARBA00009091"/>
    </source>
</evidence>
<name>A0A517ZUY6_9PLAN</name>
<dbReference type="GO" id="GO:0051082">
    <property type="term" value="F:unfolded protein binding"/>
    <property type="evidence" value="ECO:0007669"/>
    <property type="project" value="InterPro"/>
</dbReference>
<evidence type="ECO:0000313" key="6">
    <source>
        <dbReference type="Proteomes" id="UP000319383"/>
    </source>
</evidence>
<dbReference type="EMBL" id="CP036276">
    <property type="protein sequence ID" value="QDU46255.1"/>
    <property type="molecule type" value="Genomic_DNA"/>
</dbReference>
<keyword evidence="6" id="KW-1185">Reference proteome</keyword>
<dbReference type="InterPro" id="IPR024930">
    <property type="entry name" value="Skp_dom_sf"/>
</dbReference>
<evidence type="ECO:0000313" key="5">
    <source>
        <dbReference type="EMBL" id="QDU46255.1"/>
    </source>
</evidence>